<organism evidence="6 7">
    <name type="scientific">Mesorhabditis belari</name>
    <dbReference type="NCBI Taxonomy" id="2138241"/>
    <lineage>
        <taxon>Eukaryota</taxon>
        <taxon>Metazoa</taxon>
        <taxon>Ecdysozoa</taxon>
        <taxon>Nematoda</taxon>
        <taxon>Chromadorea</taxon>
        <taxon>Rhabditida</taxon>
        <taxon>Rhabditina</taxon>
        <taxon>Rhabditomorpha</taxon>
        <taxon>Rhabditoidea</taxon>
        <taxon>Rhabditidae</taxon>
        <taxon>Mesorhabditinae</taxon>
        <taxon>Mesorhabditis</taxon>
    </lineage>
</organism>
<evidence type="ECO:0000256" key="3">
    <source>
        <dbReference type="ARBA" id="ARBA00022552"/>
    </source>
</evidence>
<keyword evidence="3" id="KW-0698">rRNA processing</keyword>
<dbReference type="GO" id="GO:0031118">
    <property type="term" value="P:rRNA pseudouridine synthesis"/>
    <property type="evidence" value="ECO:0007669"/>
    <property type="project" value="TreeGrafter"/>
</dbReference>
<protein>
    <recommendedName>
        <fullName evidence="5">Nucleolar protein 10</fullName>
    </recommendedName>
</protein>
<dbReference type="AlphaFoldDB" id="A0AAF3F3P1"/>
<name>A0AAF3F3P1_9BILA</name>
<dbReference type="InterPro" id="IPR007264">
    <property type="entry name" value="H/ACA_rnp_Nop10"/>
</dbReference>
<dbReference type="Proteomes" id="UP000887575">
    <property type="component" value="Unassembled WGS sequence"/>
</dbReference>
<dbReference type="PANTHER" id="PTHR13305:SF0">
    <property type="entry name" value="H_ACA RIBONUCLEOPROTEIN COMPLEX SUBUNIT 3"/>
    <property type="match status" value="1"/>
</dbReference>
<evidence type="ECO:0000313" key="6">
    <source>
        <dbReference type="Proteomes" id="UP000887575"/>
    </source>
</evidence>
<dbReference type="Pfam" id="PF04135">
    <property type="entry name" value="Nop10p"/>
    <property type="match status" value="1"/>
</dbReference>
<evidence type="ECO:0000256" key="1">
    <source>
        <dbReference type="ARBA" id="ARBA00009462"/>
    </source>
</evidence>
<evidence type="ECO:0000313" key="7">
    <source>
        <dbReference type="WBParaSite" id="MBELARI_LOCUS21144"/>
    </source>
</evidence>
<evidence type="ECO:0000256" key="4">
    <source>
        <dbReference type="ARBA" id="ARBA00023274"/>
    </source>
</evidence>
<accession>A0AAF3F3P1</accession>
<dbReference type="Gene3D" id="2.20.28.40">
    <property type="entry name" value="H/ACA ribonucleoprotein complex, subunit Nop10"/>
    <property type="match status" value="1"/>
</dbReference>
<dbReference type="GO" id="GO:0031429">
    <property type="term" value="C:box H/ACA snoRNP complex"/>
    <property type="evidence" value="ECO:0007669"/>
    <property type="project" value="TreeGrafter"/>
</dbReference>
<keyword evidence="4" id="KW-0687">Ribonucleoprotein</keyword>
<dbReference type="SUPFAM" id="SSF144210">
    <property type="entry name" value="Nop10-like SnoRNP"/>
    <property type="match status" value="1"/>
</dbReference>
<sequence>MLLRYFIDENGRRVYTLKKTAPEGSQTFSAHPAKFSPEDKCSKYRVIQKLSINFSDDNILGMASNFSTKTSFFFSTTKQNFLSTSGGLSVDSSYHLCSFFVGWKVFGYTLTEMGLYVYDEETGKGHYRTPAEARELRNKLELEHERRLKKPIDVKSFPLDA</sequence>
<dbReference type="GO" id="GO:1904874">
    <property type="term" value="P:positive regulation of telomerase RNA localization to Cajal body"/>
    <property type="evidence" value="ECO:0007669"/>
    <property type="project" value="TreeGrafter"/>
</dbReference>
<dbReference type="PANTHER" id="PTHR13305">
    <property type="entry name" value="RIBOSOME BIOGENESIS PROTEIN NOP10"/>
    <property type="match status" value="1"/>
</dbReference>
<dbReference type="InterPro" id="IPR036756">
    <property type="entry name" value="H/ACA_rnp_Nop10_sf"/>
</dbReference>
<reference evidence="7" key="1">
    <citation type="submission" date="2024-02" db="UniProtKB">
        <authorList>
            <consortium name="WormBaseParasite"/>
        </authorList>
    </citation>
    <scope>IDENTIFICATION</scope>
</reference>
<keyword evidence="2" id="KW-0690">Ribosome biogenesis</keyword>
<comment type="similarity">
    <text evidence="1">Belongs to the NOP10 family.</text>
</comment>
<proteinExistence type="inferred from homology"/>
<dbReference type="WBParaSite" id="MBELARI_LOCUS21144">
    <property type="protein sequence ID" value="MBELARI_LOCUS21144"/>
    <property type="gene ID" value="MBELARI_LOCUS21144"/>
</dbReference>
<evidence type="ECO:0000256" key="2">
    <source>
        <dbReference type="ARBA" id="ARBA00022517"/>
    </source>
</evidence>
<dbReference type="GO" id="GO:0031120">
    <property type="term" value="P:snRNA pseudouridine synthesis"/>
    <property type="evidence" value="ECO:0007669"/>
    <property type="project" value="TreeGrafter"/>
</dbReference>
<evidence type="ECO:0000256" key="5">
    <source>
        <dbReference type="ARBA" id="ARBA00030185"/>
    </source>
</evidence>
<dbReference type="GO" id="GO:0030515">
    <property type="term" value="F:snoRNA binding"/>
    <property type="evidence" value="ECO:0007669"/>
    <property type="project" value="InterPro"/>
</dbReference>
<keyword evidence="6" id="KW-1185">Reference proteome</keyword>
<dbReference type="GO" id="GO:0070034">
    <property type="term" value="F:telomerase RNA binding"/>
    <property type="evidence" value="ECO:0007669"/>
    <property type="project" value="TreeGrafter"/>
</dbReference>